<dbReference type="GO" id="GO:0035006">
    <property type="term" value="P:melanization defense response"/>
    <property type="evidence" value="ECO:0007669"/>
    <property type="project" value="UniProtKB-ARBA"/>
</dbReference>
<evidence type="ECO:0000313" key="11">
    <source>
        <dbReference type="EMBL" id="LAC27203.1"/>
    </source>
</evidence>
<reference evidence="10" key="2">
    <citation type="journal article" date="2018" name="Biosci. Biotechnol. Biochem.">
        <title>Polysaccharide hydrolase of the hadal zone amphipods Hirondellea gigas.</title>
        <authorList>
            <person name="Kobayashi H."/>
            <person name="Nagahama T."/>
            <person name="Arai W."/>
            <person name="Sasagawa Y."/>
            <person name="Umeda M."/>
            <person name="Hayashi T."/>
            <person name="Nikaido I."/>
            <person name="Watanabe H."/>
            <person name="Oguri K."/>
            <person name="Kitazato H."/>
            <person name="Fujioka K."/>
            <person name="Kido Y."/>
            <person name="Takami H."/>
        </authorList>
    </citation>
    <scope>NUCLEOTIDE SEQUENCE</scope>
    <source>
        <tissue evidence="10">Whole body</tissue>
    </source>
</reference>
<dbReference type="SMART" id="SM00175">
    <property type="entry name" value="RAB"/>
    <property type="match status" value="1"/>
</dbReference>
<evidence type="ECO:0000256" key="3">
    <source>
        <dbReference type="ARBA" id="ARBA00022475"/>
    </source>
</evidence>
<dbReference type="SUPFAM" id="SSF52540">
    <property type="entry name" value="P-loop containing nucleoside triphosphate hydrolases"/>
    <property type="match status" value="1"/>
</dbReference>
<dbReference type="GO" id="GO:0022412">
    <property type="term" value="P:cellular process involved in reproduction in multicellular organism"/>
    <property type="evidence" value="ECO:0007669"/>
    <property type="project" value="UniProtKB-ARBA"/>
</dbReference>
<dbReference type="InterPro" id="IPR003578">
    <property type="entry name" value="Small_GTPase_Rho"/>
</dbReference>
<dbReference type="GO" id="GO:0005886">
    <property type="term" value="C:plasma membrane"/>
    <property type="evidence" value="ECO:0007669"/>
    <property type="project" value="UniProtKB-SubCell"/>
</dbReference>
<dbReference type="PROSITE" id="PS51421">
    <property type="entry name" value="RAS"/>
    <property type="match status" value="1"/>
</dbReference>
<name>A0A2P2IFR3_9CRUS</name>
<evidence type="ECO:0000256" key="4">
    <source>
        <dbReference type="ARBA" id="ARBA00022481"/>
    </source>
</evidence>
<dbReference type="InterPro" id="IPR005225">
    <property type="entry name" value="Small_GTP-bd"/>
</dbReference>
<dbReference type="PANTHER" id="PTHR24072">
    <property type="entry name" value="RHO FAMILY GTPASE"/>
    <property type="match status" value="1"/>
</dbReference>
<keyword evidence="9" id="KW-0636">Prenylation</keyword>
<keyword evidence="3" id="KW-1003">Cell membrane</keyword>
<dbReference type="InterPro" id="IPR001806">
    <property type="entry name" value="Small_GTPase"/>
</dbReference>
<proteinExistence type="evidence at transcript level"/>
<dbReference type="Pfam" id="PF00071">
    <property type="entry name" value="Ras"/>
    <property type="match status" value="1"/>
</dbReference>
<dbReference type="GO" id="GO:0035099">
    <property type="term" value="P:hemocyte migration"/>
    <property type="evidence" value="ECO:0007669"/>
    <property type="project" value="UniProtKB-ARBA"/>
</dbReference>
<evidence type="ECO:0000256" key="1">
    <source>
        <dbReference type="ARBA" id="ARBA00004342"/>
    </source>
</evidence>
<evidence type="ECO:0000256" key="5">
    <source>
        <dbReference type="ARBA" id="ARBA00022741"/>
    </source>
</evidence>
<keyword evidence="4" id="KW-0488">Methylation</keyword>
<dbReference type="SMART" id="SM00174">
    <property type="entry name" value="RHO"/>
    <property type="match status" value="1"/>
</dbReference>
<dbReference type="PRINTS" id="PR00449">
    <property type="entry name" value="RASTRNSFRMNG"/>
</dbReference>
<dbReference type="GO" id="GO:0003006">
    <property type="term" value="P:developmental process involved in reproduction"/>
    <property type="evidence" value="ECO:0007669"/>
    <property type="project" value="UniProtKB-ARBA"/>
</dbReference>
<evidence type="ECO:0000256" key="6">
    <source>
        <dbReference type="ARBA" id="ARBA00023134"/>
    </source>
</evidence>
<dbReference type="FunFam" id="3.40.50.300:FF:000983">
    <property type="entry name" value="Rho family GTPase"/>
    <property type="match status" value="1"/>
</dbReference>
<dbReference type="GO" id="GO:0005525">
    <property type="term" value="F:GTP binding"/>
    <property type="evidence" value="ECO:0007669"/>
    <property type="project" value="UniProtKB-KW"/>
</dbReference>
<keyword evidence="6" id="KW-0342">GTP-binding</keyword>
<dbReference type="EMBL" id="IACT01008091">
    <property type="protein sequence ID" value="LAC27203.1"/>
    <property type="molecule type" value="mRNA"/>
</dbReference>
<organism evidence="10">
    <name type="scientific">Hirondellea gigas</name>
    <dbReference type="NCBI Taxonomy" id="1518452"/>
    <lineage>
        <taxon>Eukaryota</taxon>
        <taxon>Metazoa</taxon>
        <taxon>Ecdysozoa</taxon>
        <taxon>Arthropoda</taxon>
        <taxon>Crustacea</taxon>
        <taxon>Multicrustacea</taxon>
        <taxon>Malacostraca</taxon>
        <taxon>Eumalacostraca</taxon>
        <taxon>Peracarida</taxon>
        <taxon>Amphipoda</taxon>
        <taxon>Amphilochidea</taxon>
        <taxon>Lysianassida</taxon>
        <taxon>Lysianassidira</taxon>
        <taxon>Lysianassoidea</taxon>
        <taxon>Lysianassidae</taxon>
        <taxon>Hirondellea</taxon>
    </lineage>
</organism>
<keyword evidence="5" id="KW-0547">Nucleotide-binding</keyword>
<dbReference type="SMART" id="SM00173">
    <property type="entry name" value="RAS"/>
    <property type="match status" value="1"/>
</dbReference>
<protein>
    <submittedName>
        <fullName evidence="10">Ras homolog family member Ga</fullName>
    </submittedName>
</protein>
<accession>A0A2P2IFR3</accession>
<sequence length="187" mass="21039">MAKLPAEVKFVVVGDGTVGKTCMLMSFTSNEFPVGYVPTVFDNYECQMMVDNRQYILQLWDTAGQEDFDRLRLLSYPRTHVFIICFQITSESSLDNVRKKWSPEISENCGNTPVLLVGLKSDLRGSPEFPDCISQQKGQDLACQINARKYMECSALTQQGLSSIFEEAVRIYYEGHVSSSSSCCIIL</sequence>
<comment type="similarity">
    <text evidence="2">Belongs to the small GTPase superfamily. Rho family.</text>
</comment>
<evidence type="ECO:0000313" key="10">
    <source>
        <dbReference type="EMBL" id="LAB72851.1"/>
    </source>
</evidence>
<dbReference type="CDD" id="cd00157">
    <property type="entry name" value="Rho"/>
    <property type="match status" value="1"/>
</dbReference>
<dbReference type="EMBL" id="IACF01007268">
    <property type="protein sequence ID" value="LAB72851.1"/>
    <property type="molecule type" value="mRNA"/>
</dbReference>
<dbReference type="GO" id="GO:0001667">
    <property type="term" value="P:ameboidal-type cell migration"/>
    <property type="evidence" value="ECO:0007669"/>
    <property type="project" value="UniProtKB-ARBA"/>
</dbReference>
<dbReference type="GO" id="GO:0003924">
    <property type="term" value="F:GTPase activity"/>
    <property type="evidence" value="ECO:0007669"/>
    <property type="project" value="InterPro"/>
</dbReference>
<dbReference type="GO" id="GO:0007264">
    <property type="term" value="P:small GTPase-mediated signal transduction"/>
    <property type="evidence" value="ECO:0007669"/>
    <property type="project" value="InterPro"/>
</dbReference>
<reference evidence="11" key="1">
    <citation type="submission" date="2017-11" db="EMBL/GenBank/DDBJ databases">
        <title>The sensing device of the deep-sea amphipod.</title>
        <authorList>
            <person name="Kobayashi H."/>
            <person name="Nagahama T."/>
            <person name="Arai W."/>
            <person name="Sasagawa Y."/>
            <person name="Umeda M."/>
            <person name="Hayashi T."/>
            <person name="Nikaido I."/>
            <person name="Watanabe H."/>
            <person name="Oguri K."/>
            <person name="Kitazato H."/>
            <person name="Fujioka K."/>
            <person name="Kido Y."/>
            <person name="Takami H."/>
        </authorList>
    </citation>
    <scope>NUCLEOTIDE SEQUENCE</scope>
    <source>
        <tissue evidence="11">Whole body</tissue>
    </source>
</reference>
<evidence type="ECO:0000256" key="7">
    <source>
        <dbReference type="ARBA" id="ARBA00023136"/>
    </source>
</evidence>
<evidence type="ECO:0000256" key="8">
    <source>
        <dbReference type="ARBA" id="ARBA00023288"/>
    </source>
</evidence>
<dbReference type="Gene3D" id="3.40.50.300">
    <property type="entry name" value="P-loop containing nucleotide triphosphate hydrolases"/>
    <property type="match status" value="1"/>
</dbReference>
<dbReference type="PROSITE" id="PS51420">
    <property type="entry name" value="RHO"/>
    <property type="match status" value="1"/>
</dbReference>
<dbReference type="InterPro" id="IPR027417">
    <property type="entry name" value="P-loop_NTPase"/>
</dbReference>
<evidence type="ECO:0000256" key="2">
    <source>
        <dbReference type="ARBA" id="ARBA00010142"/>
    </source>
</evidence>
<dbReference type="AlphaFoldDB" id="A0A2P2IFR3"/>
<keyword evidence="7" id="KW-0472">Membrane</keyword>
<keyword evidence="8" id="KW-0449">Lipoprotein</keyword>
<evidence type="ECO:0000256" key="9">
    <source>
        <dbReference type="ARBA" id="ARBA00023289"/>
    </source>
</evidence>
<comment type="subcellular location">
    <subcellularLocation>
        <location evidence="1">Cell membrane</location>
        <topology evidence="1">Lipid-anchor</topology>
        <orientation evidence="1">Cytoplasmic side</orientation>
    </subcellularLocation>
</comment>
<dbReference type="PROSITE" id="PS51419">
    <property type="entry name" value="RAB"/>
    <property type="match status" value="1"/>
</dbReference>
<dbReference type="NCBIfam" id="TIGR00231">
    <property type="entry name" value="small_GTP"/>
    <property type="match status" value="1"/>
</dbReference>